<feature type="domain" description="SUN" evidence="5">
    <location>
        <begin position="1"/>
        <end position="140"/>
    </location>
</feature>
<dbReference type="Pfam" id="PF07738">
    <property type="entry name" value="Sad1_UNC"/>
    <property type="match status" value="1"/>
</dbReference>
<evidence type="ECO:0000256" key="1">
    <source>
        <dbReference type="ARBA" id="ARBA00004370"/>
    </source>
</evidence>
<dbReference type="PANTHER" id="PTHR12911">
    <property type="entry name" value="SAD1/UNC-84-LIKE PROTEIN-RELATED"/>
    <property type="match status" value="1"/>
</dbReference>
<evidence type="ECO:0000313" key="7">
    <source>
        <dbReference type="Proteomes" id="UP000823399"/>
    </source>
</evidence>
<accession>A0A9P7ES61</accession>
<evidence type="ECO:0000313" key="6">
    <source>
        <dbReference type="EMBL" id="KAG2084700.1"/>
    </source>
</evidence>
<dbReference type="GO" id="GO:0034993">
    <property type="term" value="C:meiotic nuclear membrane microtubule tethering complex"/>
    <property type="evidence" value="ECO:0007669"/>
    <property type="project" value="TreeGrafter"/>
</dbReference>
<evidence type="ECO:0000256" key="2">
    <source>
        <dbReference type="ARBA" id="ARBA00022692"/>
    </source>
</evidence>
<name>A0A9P7ES61_9AGAM</name>
<dbReference type="EMBL" id="JABBWM010000205">
    <property type="protein sequence ID" value="KAG2084700.1"/>
    <property type="molecule type" value="Genomic_DNA"/>
</dbReference>
<reference evidence="6" key="1">
    <citation type="journal article" date="2020" name="New Phytol.">
        <title>Comparative genomics reveals dynamic genome evolution in host specialist ectomycorrhizal fungi.</title>
        <authorList>
            <person name="Lofgren L.A."/>
            <person name="Nguyen N.H."/>
            <person name="Vilgalys R."/>
            <person name="Ruytinx J."/>
            <person name="Liao H.L."/>
            <person name="Branco S."/>
            <person name="Kuo A."/>
            <person name="LaButti K."/>
            <person name="Lipzen A."/>
            <person name="Andreopoulos W."/>
            <person name="Pangilinan J."/>
            <person name="Riley R."/>
            <person name="Hundley H."/>
            <person name="Na H."/>
            <person name="Barry K."/>
            <person name="Grigoriev I.V."/>
            <person name="Stajich J.E."/>
            <person name="Kennedy P.G."/>
        </authorList>
    </citation>
    <scope>NUCLEOTIDE SEQUENCE</scope>
    <source>
        <strain evidence="6">FC423</strain>
    </source>
</reference>
<comment type="caution">
    <text evidence="6">The sequence shown here is derived from an EMBL/GenBank/DDBJ whole genome shotgun (WGS) entry which is preliminary data.</text>
</comment>
<evidence type="ECO:0000256" key="3">
    <source>
        <dbReference type="ARBA" id="ARBA00022989"/>
    </source>
</evidence>
<dbReference type="Proteomes" id="UP000823399">
    <property type="component" value="Unassembled WGS sequence"/>
</dbReference>
<dbReference type="InterPro" id="IPR012919">
    <property type="entry name" value="SUN_dom"/>
</dbReference>
<keyword evidence="7" id="KW-1185">Reference proteome</keyword>
<dbReference type="GO" id="GO:0043495">
    <property type="term" value="F:protein-membrane adaptor activity"/>
    <property type="evidence" value="ECO:0007669"/>
    <property type="project" value="TreeGrafter"/>
</dbReference>
<keyword evidence="3" id="KW-1133">Transmembrane helix</keyword>
<dbReference type="GeneID" id="64694398"/>
<proteinExistence type="predicted"/>
<dbReference type="Gene3D" id="2.60.120.260">
    <property type="entry name" value="Galactose-binding domain-like"/>
    <property type="match status" value="1"/>
</dbReference>
<dbReference type="PROSITE" id="PS51469">
    <property type="entry name" value="SUN"/>
    <property type="match status" value="1"/>
</dbReference>
<sequence length="142" mass="15656">ISEAIYITNITIFHVTSTLVASTDMQKAPRKMALWGILDSPEQVKSAARHTHGSTLVCHSSCLVVVVSHSSHFAHPPLFKLANITYDIHSGNAAQSFEVDSDVYTDHNNLSFQKVLLEFQDNWGVDSTCIYNVSIHGIEATN</sequence>
<dbReference type="AlphaFoldDB" id="A0A9P7ES61"/>
<feature type="non-terminal residue" evidence="6">
    <location>
        <position position="1"/>
    </location>
</feature>
<gene>
    <name evidence="6" type="ORF">F5147DRAFT_589383</name>
</gene>
<protein>
    <recommendedName>
        <fullName evidence="5">SUN domain-containing protein</fullName>
    </recommendedName>
</protein>
<keyword evidence="2" id="KW-0812">Transmembrane</keyword>
<organism evidence="6 7">
    <name type="scientific">Suillus discolor</name>
    <dbReference type="NCBI Taxonomy" id="1912936"/>
    <lineage>
        <taxon>Eukaryota</taxon>
        <taxon>Fungi</taxon>
        <taxon>Dikarya</taxon>
        <taxon>Basidiomycota</taxon>
        <taxon>Agaricomycotina</taxon>
        <taxon>Agaricomycetes</taxon>
        <taxon>Agaricomycetidae</taxon>
        <taxon>Boletales</taxon>
        <taxon>Suillineae</taxon>
        <taxon>Suillaceae</taxon>
        <taxon>Suillus</taxon>
    </lineage>
</organism>
<evidence type="ECO:0000259" key="5">
    <source>
        <dbReference type="PROSITE" id="PS51469"/>
    </source>
</evidence>
<dbReference type="RefSeq" id="XP_041284554.1">
    <property type="nucleotide sequence ID" value="XM_041432139.1"/>
</dbReference>
<comment type="subcellular location">
    <subcellularLocation>
        <location evidence="1">Membrane</location>
    </subcellularLocation>
</comment>
<dbReference type="OrthoDB" id="2659060at2759"/>
<dbReference type="InterPro" id="IPR045119">
    <property type="entry name" value="SUN1-5"/>
</dbReference>
<dbReference type="PANTHER" id="PTHR12911:SF8">
    <property type="entry name" value="KLAROID PROTEIN-RELATED"/>
    <property type="match status" value="1"/>
</dbReference>
<evidence type="ECO:0000256" key="4">
    <source>
        <dbReference type="ARBA" id="ARBA00023136"/>
    </source>
</evidence>
<keyword evidence="4" id="KW-0472">Membrane</keyword>